<feature type="transmembrane region" description="Helical" evidence="6">
    <location>
        <begin position="134"/>
        <end position="155"/>
    </location>
</feature>
<evidence type="ECO:0000256" key="6">
    <source>
        <dbReference type="SAM" id="Phobius"/>
    </source>
</evidence>
<feature type="transmembrane region" description="Helical" evidence="6">
    <location>
        <begin position="7"/>
        <end position="28"/>
    </location>
</feature>
<feature type="transmembrane region" description="Helical" evidence="6">
    <location>
        <begin position="34"/>
        <end position="53"/>
    </location>
</feature>
<proteinExistence type="predicted"/>
<keyword evidence="3 6" id="KW-0812">Transmembrane</keyword>
<evidence type="ECO:0000256" key="3">
    <source>
        <dbReference type="ARBA" id="ARBA00022692"/>
    </source>
</evidence>
<dbReference type="CDD" id="cd06581">
    <property type="entry name" value="TM_PBP1_LivM_like"/>
    <property type="match status" value="1"/>
</dbReference>
<dbReference type="InterPro" id="IPR043428">
    <property type="entry name" value="LivM-like"/>
</dbReference>
<feature type="transmembrane region" description="Helical" evidence="6">
    <location>
        <begin position="62"/>
        <end position="83"/>
    </location>
</feature>
<sequence length="297" mass="31700">MVADNEFYFYATYAVMQLMIMGIAWNILGGFTGYVNFGSGGFFAAGAYTTVFLHRAFDAPPLLIAVLVAPMVCGLIGLGVGYFTLRLKGVYFAIATLAVAIILETIVVNWEFVGGAGGYYLLIPEDIVFFDSYIEWLFVLILAITLIAIIVSRYLNSSKIGQGLAAIRDDELAAESMGVPTLKLKLISTTVMGGLMGAAGAPFPYFITFVEPASAFNLLVAVMAIAVPMIGGTASWIGPVIGGLLLGTIQETVTVNISSELNLLIVGVVLVGFISLAPQGITGLYQDFMRKRRKGND</sequence>
<evidence type="ECO:0000256" key="1">
    <source>
        <dbReference type="ARBA" id="ARBA00004651"/>
    </source>
</evidence>
<evidence type="ECO:0000256" key="4">
    <source>
        <dbReference type="ARBA" id="ARBA00022989"/>
    </source>
</evidence>
<evidence type="ECO:0000256" key="2">
    <source>
        <dbReference type="ARBA" id="ARBA00022475"/>
    </source>
</evidence>
<dbReference type="GO" id="GO:0005886">
    <property type="term" value="C:plasma membrane"/>
    <property type="evidence" value="ECO:0007669"/>
    <property type="project" value="UniProtKB-SubCell"/>
</dbReference>
<comment type="subcellular location">
    <subcellularLocation>
        <location evidence="1">Cell membrane</location>
        <topology evidence="1">Multi-pass membrane protein</topology>
    </subcellularLocation>
</comment>
<organism evidence="7">
    <name type="scientific">marine metagenome</name>
    <dbReference type="NCBI Taxonomy" id="408172"/>
    <lineage>
        <taxon>unclassified sequences</taxon>
        <taxon>metagenomes</taxon>
        <taxon>ecological metagenomes</taxon>
    </lineage>
</organism>
<feature type="transmembrane region" description="Helical" evidence="6">
    <location>
        <begin position="218"/>
        <end position="241"/>
    </location>
</feature>
<dbReference type="AlphaFoldDB" id="A0A381TXK2"/>
<gene>
    <name evidence="7" type="ORF">METZ01_LOCUS73586</name>
</gene>
<dbReference type="GO" id="GO:0015658">
    <property type="term" value="F:branched-chain amino acid transmembrane transporter activity"/>
    <property type="evidence" value="ECO:0007669"/>
    <property type="project" value="InterPro"/>
</dbReference>
<keyword evidence="4 6" id="KW-1133">Transmembrane helix</keyword>
<keyword evidence="2" id="KW-1003">Cell membrane</keyword>
<feature type="transmembrane region" description="Helical" evidence="6">
    <location>
        <begin position="186"/>
        <end position="206"/>
    </location>
</feature>
<accession>A0A381TXK2</accession>
<dbReference type="PANTHER" id="PTHR30482:SF10">
    <property type="entry name" value="HIGH-AFFINITY BRANCHED-CHAIN AMINO ACID TRANSPORT PROTEIN BRAE"/>
    <property type="match status" value="1"/>
</dbReference>
<dbReference type="InterPro" id="IPR001851">
    <property type="entry name" value="ABC_transp_permease"/>
</dbReference>
<keyword evidence="5 6" id="KW-0472">Membrane</keyword>
<feature type="transmembrane region" description="Helical" evidence="6">
    <location>
        <begin position="261"/>
        <end position="285"/>
    </location>
</feature>
<protein>
    <recommendedName>
        <fullName evidence="8">Branched-chain amino acid ABC transporter permease</fullName>
    </recommendedName>
</protein>
<evidence type="ECO:0000256" key="5">
    <source>
        <dbReference type="ARBA" id="ARBA00023136"/>
    </source>
</evidence>
<reference evidence="7" key="1">
    <citation type="submission" date="2018-05" db="EMBL/GenBank/DDBJ databases">
        <authorList>
            <person name="Lanie J.A."/>
            <person name="Ng W.-L."/>
            <person name="Kazmierczak K.M."/>
            <person name="Andrzejewski T.M."/>
            <person name="Davidsen T.M."/>
            <person name="Wayne K.J."/>
            <person name="Tettelin H."/>
            <person name="Glass J.I."/>
            <person name="Rusch D."/>
            <person name="Podicherti R."/>
            <person name="Tsui H.-C.T."/>
            <person name="Winkler M.E."/>
        </authorList>
    </citation>
    <scope>NUCLEOTIDE SEQUENCE</scope>
</reference>
<evidence type="ECO:0008006" key="8">
    <source>
        <dbReference type="Google" id="ProtNLM"/>
    </source>
</evidence>
<dbReference type="PANTHER" id="PTHR30482">
    <property type="entry name" value="HIGH-AFFINITY BRANCHED-CHAIN AMINO ACID TRANSPORT SYSTEM PERMEASE"/>
    <property type="match status" value="1"/>
</dbReference>
<dbReference type="Pfam" id="PF02653">
    <property type="entry name" value="BPD_transp_2"/>
    <property type="match status" value="1"/>
</dbReference>
<dbReference type="EMBL" id="UINC01005345">
    <property type="protein sequence ID" value="SVA20732.1"/>
    <property type="molecule type" value="Genomic_DNA"/>
</dbReference>
<name>A0A381TXK2_9ZZZZ</name>
<evidence type="ECO:0000313" key="7">
    <source>
        <dbReference type="EMBL" id="SVA20732.1"/>
    </source>
</evidence>
<feature type="transmembrane region" description="Helical" evidence="6">
    <location>
        <begin position="89"/>
        <end position="122"/>
    </location>
</feature>